<keyword evidence="2" id="KW-1185">Reference proteome</keyword>
<dbReference type="EMBL" id="RDQH01000341">
    <property type="protein sequence ID" value="RXH75720.1"/>
    <property type="molecule type" value="Genomic_DNA"/>
</dbReference>
<comment type="caution">
    <text evidence="1">The sequence shown here is derived from an EMBL/GenBank/DDBJ whole genome shotgun (WGS) entry which is preliminary data.</text>
</comment>
<accession>A0A498HY21</accession>
<evidence type="ECO:0000313" key="2">
    <source>
        <dbReference type="Proteomes" id="UP000290289"/>
    </source>
</evidence>
<dbReference type="Proteomes" id="UP000290289">
    <property type="component" value="Chromosome 15"/>
</dbReference>
<reference evidence="1 2" key="1">
    <citation type="submission" date="2018-10" db="EMBL/GenBank/DDBJ databases">
        <title>A high-quality apple genome assembly.</title>
        <authorList>
            <person name="Hu J."/>
        </authorList>
    </citation>
    <scope>NUCLEOTIDE SEQUENCE [LARGE SCALE GENOMIC DNA]</scope>
    <source>
        <strain evidence="2">cv. HFTH1</strain>
        <tissue evidence="1">Young leaf</tissue>
    </source>
</reference>
<proteinExistence type="predicted"/>
<organism evidence="1 2">
    <name type="scientific">Malus domestica</name>
    <name type="common">Apple</name>
    <name type="synonym">Pyrus malus</name>
    <dbReference type="NCBI Taxonomy" id="3750"/>
    <lineage>
        <taxon>Eukaryota</taxon>
        <taxon>Viridiplantae</taxon>
        <taxon>Streptophyta</taxon>
        <taxon>Embryophyta</taxon>
        <taxon>Tracheophyta</taxon>
        <taxon>Spermatophyta</taxon>
        <taxon>Magnoliopsida</taxon>
        <taxon>eudicotyledons</taxon>
        <taxon>Gunneridae</taxon>
        <taxon>Pentapetalae</taxon>
        <taxon>rosids</taxon>
        <taxon>fabids</taxon>
        <taxon>Rosales</taxon>
        <taxon>Rosaceae</taxon>
        <taxon>Amygdaloideae</taxon>
        <taxon>Maleae</taxon>
        <taxon>Malus</taxon>
    </lineage>
</organism>
<dbReference type="AlphaFoldDB" id="A0A498HY21"/>
<sequence length="66" mass="7069">MGKGGKAGEPENMDARPFGVHNIKIQPFKLPNVEAHDVRVRIKAVGIIKSQSTLCGSPSTNRSLKG</sequence>
<protein>
    <submittedName>
        <fullName evidence="1">Uncharacterized protein</fullName>
    </submittedName>
</protein>
<name>A0A498HY21_MALDO</name>
<dbReference type="STRING" id="3750.A0A498HY21"/>
<gene>
    <name evidence="1" type="ORF">DVH24_039419</name>
</gene>
<evidence type="ECO:0000313" key="1">
    <source>
        <dbReference type="EMBL" id="RXH75720.1"/>
    </source>
</evidence>